<protein>
    <submittedName>
        <fullName evidence="2">Uncharacterized protein</fullName>
    </submittedName>
</protein>
<reference evidence="2 3" key="1">
    <citation type="submission" date="2019-11" db="EMBL/GenBank/DDBJ databases">
        <title>Whole genome sequence of Oryza granulata.</title>
        <authorList>
            <person name="Li W."/>
        </authorList>
    </citation>
    <scope>NUCLEOTIDE SEQUENCE [LARGE SCALE GENOMIC DNA]</scope>
    <source>
        <strain evidence="3">cv. Menghai</strain>
        <tissue evidence="2">Leaf</tissue>
    </source>
</reference>
<accession>A0A6G1CCJ7</accession>
<feature type="compositionally biased region" description="Basic and acidic residues" evidence="1">
    <location>
        <begin position="45"/>
        <end position="55"/>
    </location>
</feature>
<dbReference type="Proteomes" id="UP000479710">
    <property type="component" value="Unassembled WGS sequence"/>
</dbReference>
<dbReference type="AlphaFoldDB" id="A0A6G1CCJ7"/>
<name>A0A6G1CCJ7_9ORYZ</name>
<gene>
    <name evidence="2" type="ORF">E2562_036376</name>
</gene>
<dbReference type="EMBL" id="SPHZ02000010">
    <property type="protein sequence ID" value="KAF0897363.1"/>
    <property type="molecule type" value="Genomic_DNA"/>
</dbReference>
<proteinExistence type="predicted"/>
<sequence length="55" mass="6195">KILGYSFKTATPVSVLRWAKMAQGVVMLNGKARLKPLPPWSRGKKNGEQRKENLD</sequence>
<evidence type="ECO:0000313" key="3">
    <source>
        <dbReference type="Proteomes" id="UP000479710"/>
    </source>
</evidence>
<organism evidence="2 3">
    <name type="scientific">Oryza meyeriana var. granulata</name>
    <dbReference type="NCBI Taxonomy" id="110450"/>
    <lineage>
        <taxon>Eukaryota</taxon>
        <taxon>Viridiplantae</taxon>
        <taxon>Streptophyta</taxon>
        <taxon>Embryophyta</taxon>
        <taxon>Tracheophyta</taxon>
        <taxon>Spermatophyta</taxon>
        <taxon>Magnoliopsida</taxon>
        <taxon>Liliopsida</taxon>
        <taxon>Poales</taxon>
        <taxon>Poaceae</taxon>
        <taxon>BOP clade</taxon>
        <taxon>Oryzoideae</taxon>
        <taxon>Oryzeae</taxon>
        <taxon>Oryzinae</taxon>
        <taxon>Oryza</taxon>
        <taxon>Oryza meyeriana</taxon>
    </lineage>
</organism>
<feature type="region of interest" description="Disordered" evidence="1">
    <location>
        <begin position="35"/>
        <end position="55"/>
    </location>
</feature>
<feature type="non-terminal residue" evidence="2">
    <location>
        <position position="1"/>
    </location>
</feature>
<comment type="caution">
    <text evidence="2">The sequence shown here is derived from an EMBL/GenBank/DDBJ whole genome shotgun (WGS) entry which is preliminary data.</text>
</comment>
<evidence type="ECO:0000313" key="2">
    <source>
        <dbReference type="EMBL" id="KAF0897363.1"/>
    </source>
</evidence>
<evidence type="ECO:0000256" key="1">
    <source>
        <dbReference type="SAM" id="MobiDB-lite"/>
    </source>
</evidence>
<keyword evidence="3" id="KW-1185">Reference proteome</keyword>